<protein>
    <submittedName>
        <fullName evidence="2">Uncharacterized protein</fullName>
    </submittedName>
</protein>
<gene>
    <name evidence="2" type="ORF">H3H37_02075</name>
</gene>
<proteinExistence type="predicted"/>
<evidence type="ECO:0000313" key="2">
    <source>
        <dbReference type="EMBL" id="MBA5635835.1"/>
    </source>
</evidence>
<accession>A0A7W2IA71</accession>
<keyword evidence="1" id="KW-0732">Signal</keyword>
<dbReference type="Proteomes" id="UP000534388">
    <property type="component" value="Unassembled WGS sequence"/>
</dbReference>
<dbReference type="EMBL" id="JACEZT010000001">
    <property type="protein sequence ID" value="MBA5635835.1"/>
    <property type="molecule type" value="Genomic_DNA"/>
</dbReference>
<comment type="caution">
    <text evidence="2">The sequence shown here is derived from an EMBL/GenBank/DDBJ whole genome shotgun (WGS) entry which is preliminary data.</text>
</comment>
<feature type="signal peptide" evidence="1">
    <location>
        <begin position="1"/>
        <end position="19"/>
    </location>
</feature>
<evidence type="ECO:0000313" key="3">
    <source>
        <dbReference type="Proteomes" id="UP000534388"/>
    </source>
</evidence>
<dbReference type="RefSeq" id="WP_182159603.1">
    <property type="nucleotide sequence ID" value="NZ_JACEZT010000001.1"/>
</dbReference>
<name>A0A7W2IA71_9BURK</name>
<evidence type="ECO:0000256" key="1">
    <source>
        <dbReference type="SAM" id="SignalP"/>
    </source>
</evidence>
<keyword evidence="3" id="KW-1185">Reference proteome</keyword>
<feature type="chain" id="PRO_5030568218" evidence="1">
    <location>
        <begin position="20"/>
        <end position="143"/>
    </location>
</feature>
<organism evidence="2 3">
    <name type="scientific">Rugamonas brunnea</name>
    <dbReference type="NCBI Taxonomy" id="2758569"/>
    <lineage>
        <taxon>Bacteria</taxon>
        <taxon>Pseudomonadati</taxon>
        <taxon>Pseudomonadota</taxon>
        <taxon>Betaproteobacteria</taxon>
        <taxon>Burkholderiales</taxon>
        <taxon>Oxalobacteraceae</taxon>
        <taxon>Telluria group</taxon>
        <taxon>Rugamonas</taxon>
    </lineage>
</organism>
<dbReference type="AlphaFoldDB" id="A0A7W2IA71"/>
<sequence length="143" mass="15432">MNKLILASLLSVASLAAYSQTANPGETVTVPGHALRIDAPTHVRYMNQDEFYPYKATYTLANGQELTLTARGSKMFAEVDELGKHQIVATGAHSFTALDQQLQMTINLEPNDNVTGELLMVVPESSISDGTVIPARTVSLAVR</sequence>
<reference evidence="2 3" key="1">
    <citation type="submission" date="2020-07" db="EMBL/GenBank/DDBJ databases">
        <title>Novel species isolated from subtropical streams in China.</title>
        <authorList>
            <person name="Lu H."/>
        </authorList>
    </citation>
    <scope>NUCLEOTIDE SEQUENCE [LARGE SCALE GENOMIC DNA]</scope>
    <source>
        <strain evidence="2 3">LX20W</strain>
    </source>
</reference>